<dbReference type="EMBL" id="GBRH01233586">
    <property type="protein sequence ID" value="JAD64309.1"/>
    <property type="molecule type" value="Transcribed_RNA"/>
</dbReference>
<proteinExistence type="predicted"/>
<sequence>MKSIVIIYNIFILNIICL</sequence>
<dbReference type="AlphaFoldDB" id="A0A0A9BK02"/>
<accession>A0A0A9BK02</accession>
<protein>
    <submittedName>
        <fullName evidence="1">Uncharacterized protein</fullName>
    </submittedName>
</protein>
<name>A0A0A9BK02_ARUDO</name>
<reference evidence="1" key="2">
    <citation type="journal article" date="2015" name="Data Brief">
        <title>Shoot transcriptome of the giant reed, Arundo donax.</title>
        <authorList>
            <person name="Barrero R.A."/>
            <person name="Guerrero F.D."/>
            <person name="Moolhuijzen P."/>
            <person name="Goolsby J.A."/>
            <person name="Tidwell J."/>
            <person name="Bellgard S.E."/>
            <person name="Bellgard M.I."/>
        </authorList>
    </citation>
    <scope>NUCLEOTIDE SEQUENCE</scope>
    <source>
        <tissue evidence="1">Shoot tissue taken approximately 20 cm above the soil surface</tissue>
    </source>
</reference>
<organism evidence="1">
    <name type="scientific">Arundo donax</name>
    <name type="common">Giant reed</name>
    <name type="synonym">Donax arundinaceus</name>
    <dbReference type="NCBI Taxonomy" id="35708"/>
    <lineage>
        <taxon>Eukaryota</taxon>
        <taxon>Viridiplantae</taxon>
        <taxon>Streptophyta</taxon>
        <taxon>Embryophyta</taxon>
        <taxon>Tracheophyta</taxon>
        <taxon>Spermatophyta</taxon>
        <taxon>Magnoliopsida</taxon>
        <taxon>Liliopsida</taxon>
        <taxon>Poales</taxon>
        <taxon>Poaceae</taxon>
        <taxon>PACMAD clade</taxon>
        <taxon>Arundinoideae</taxon>
        <taxon>Arundineae</taxon>
        <taxon>Arundo</taxon>
    </lineage>
</organism>
<reference evidence="1" key="1">
    <citation type="submission" date="2014-09" db="EMBL/GenBank/DDBJ databases">
        <authorList>
            <person name="Magalhaes I.L.F."/>
            <person name="Oliveira U."/>
            <person name="Santos F.R."/>
            <person name="Vidigal T.H.D.A."/>
            <person name="Brescovit A.D."/>
            <person name="Santos A.J."/>
        </authorList>
    </citation>
    <scope>NUCLEOTIDE SEQUENCE</scope>
    <source>
        <tissue evidence="1">Shoot tissue taken approximately 20 cm above the soil surface</tissue>
    </source>
</reference>
<evidence type="ECO:0000313" key="1">
    <source>
        <dbReference type="EMBL" id="JAD64309.1"/>
    </source>
</evidence>